<dbReference type="SUPFAM" id="SSF52540">
    <property type="entry name" value="P-loop containing nucleoside triphosphate hydrolases"/>
    <property type="match status" value="1"/>
</dbReference>
<dbReference type="InterPro" id="IPR007111">
    <property type="entry name" value="NACHT_NTPase"/>
</dbReference>
<accession>A0ABV4XBA1</accession>
<evidence type="ECO:0000313" key="3">
    <source>
        <dbReference type="EMBL" id="MFB2880066.1"/>
    </source>
</evidence>
<dbReference type="Pfam" id="PF05729">
    <property type="entry name" value="NACHT"/>
    <property type="match status" value="1"/>
</dbReference>
<dbReference type="InterPro" id="IPR054568">
    <property type="entry name" value="NNH3"/>
</dbReference>
<protein>
    <submittedName>
        <fullName evidence="3">Pentapeptide repeat-containing protein</fullName>
    </submittedName>
</protein>
<dbReference type="PANTHER" id="PTHR14136">
    <property type="entry name" value="BTB_POZ DOMAIN-CONTAINING PROTEIN KCTD9"/>
    <property type="match status" value="1"/>
</dbReference>
<dbReference type="PANTHER" id="PTHR14136:SF17">
    <property type="entry name" value="BTB_POZ DOMAIN-CONTAINING PROTEIN KCTD9"/>
    <property type="match status" value="1"/>
</dbReference>
<sequence>MATQLKKIWQFLNTDLKELCRPTGAVEASAEVSKTALEFAIALGFLGSSLSPASIAVAGLSFAGIAAKGIRFYRDKNNKELTLEECVSVAVPLAYLESFDELAKTNDLLRKLGATPISDIIKQQIEQLGELQIDEYLARKALSYFTESELAQAFNQLLLTQLQQAGINQQEASILTGWVAWGTQRHLIKALQDSEDSVRQLTKAYISGNSSSSKYSSITTYLENQIATKPLEKVFAENFTFQEIYVPLKVKPVNANGEIDEKADSGEIETWAKTILADEQKLDKVMFIQGSPGRGKSVFCRMFADWVRQHLHPVWTPILIRLRDIRTFEKSFEKTLQAAVGWDFSTSDDGWLTDRNTRFLFLLDGFDELLLERGNSQGLKDFLWQVDDFQSSCKRNPERGHRVLITGRPLALQGIEGRMPPNLERVELLPMDDQLQQRWFIKWSQIFGTDKTSAFQQFLQDKSCPEKVPNELAKEPLLLYLLAAMHRDGKLTVEMFAGASSAAAKIKVYEQSLEWVLTKQREEWLNRELTGQETEGLRRVLSEAGLCVVQSGGECAAMQMIESRLKGDDTAIGLIQKAREQHGNDALKNALAAFYLQPAAGDKEGSVEFCHKSFGEFLCAERLKESLIDWTQPGTKRYQEFNVSTERMDWEIYDLLGYGGLTPEIVDYLMALLTASDEFRPEQLFKRLENFYFRWCDGEFIDTFPENLPQKKMLALREQLKTLSLGLRQVDIYAGLNVMILLLELNRYAQSKEDLKDKIAFYPCGEKDTDSFDAVRLLKIIGYSHCISVTAFLKMVGSSLSGADLSGADLSGADLSGADLSRANLSRAYLSRAYLSGAYLSGAYLSGANLSGANLSRAYLSGAYLSGADLSRANLSGADLSGANLSRADLSGADLSRANLSGANLSRANLSSSSLTDIFGNTQIYKTNLQNIAWNEYTNWENVQGLETSENVPQALKQQLGIN</sequence>
<dbReference type="Pfam" id="PF00805">
    <property type="entry name" value="Pentapeptide"/>
    <property type="match status" value="3"/>
</dbReference>
<proteinExistence type="predicted"/>
<dbReference type="InterPro" id="IPR051082">
    <property type="entry name" value="Pentapeptide-BTB/POZ_domain"/>
</dbReference>
<feature type="domain" description="NACHT" evidence="1">
    <location>
        <begin position="285"/>
        <end position="443"/>
    </location>
</feature>
<dbReference type="SUPFAM" id="SSF141571">
    <property type="entry name" value="Pentapeptide repeat-like"/>
    <property type="match status" value="1"/>
</dbReference>
<dbReference type="EMBL" id="JBHFNQ010000194">
    <property type="protein sequence ID" value="MFB2880066.1"/>
    <property type="molecule type" value="Genomic_DNA"/>
</dbReference>
<comment type="caution">
    <text evidence="3">The sequence shown here is derived from an EMBL/GenBank/DDBJ whole genome shotgun (WGS) entry which is preliminary data.</text>
</comment>
<evidence type="ECO:0000259" key="1">
    <source>
        <dbReference type="Pfam" id="PF05729"/>
    </source>
</evidence>
<dbReference type="Gene3D" id="2.160.20.80">
    <property type="entry name" value="E3 ubiquitin-protein ligase SopA"/>
    <property type="match status" value="1"/>
</dbReference>
<dbReference type="RefSeq" id="WP_413273095.1">
    <property type="nucleotide sequence ID" value="NZ_JBHFNQ010000194.1"/>
</dbReference>
<dbReference type="Pfam" id="PF22735">
    <property type="entry name" value="NNH3"/>
    <property type="match status" value="1"/>
</dbReference>
<name>A0ABV4XBA1_9CYAN</name>
<evidence type="ECO:0000313" key="4">
    <source>
        <dbReference type="Proteomes" id="UP001576774"/>
    </source>
</evidence>
<gene>
    <name evidence="3" type="ORF">ACE1CC_24710</name>
</gene>
<dbReference type="Proteomes" id="UP001576774">
    <property type="component" value="Unassembled WGS sequence"/>
</dbReference>
<dbReference type="Gene3D" id="3.40.50.300">
    <property type="entry name" value="P-loop containing nucleotide triphosphate hydrolases"/>
    <property type="match status" value="1"/>
</dbReference>
<keyword evidence="4" id="KW-1185">Reference proteome</keyword>
<organism evidence="3 4">
    <name type="scientific">Floridaenema aerugineum BLCC-F46</name>
    <dbReference type="NCBI Taxonomy" id="3153654"/>
    <lineage>
        <taxon>Bacteria</taxon>
        <taxon>Bacillati</taxon>
        <taxon>Cyanobacteriota</taxon>
        <taxon>Cyanophyceae</taxon>
        <taxon>Oscillatoriophycideae</taxon>
        <taxon>Aerosakkonematales</taxon>
        <taxon>Aerosakkonemataceae</taxon>
        <taxon>Floridanema</taxon>
        <taxon>Floridanema aerugineum</taxon>
    </lineage>
</organism>
<dbReference type="InterPro" id="IPR001646">
    <property type="entry name" value="5peptide_repeat"/>
</dbReference>
<evidence type="ECO:0000259" key="2">
    <source>
        <dbReference type="Pfam" id="PF22735"/>
    </source>
</evidence>
<dbReference type="InterPro" id="IPR027417">
    <property type="entry name" value="P-loop_NTPase"/>
</dbReference>
<reference evidence="3 4" key="1">
    <citation type="submission" date="2024-09" db="EMBL/GenBank/DDBJ databases">
        <title>Floridaenema gen nov. (Aerosakkonemataceae, Aerosakkonematales ord. nov., Cyanobacteria) from benthic tropical and subtropical fresh waters, with the description of four new species.</title>
        <authorList>
            <person name="Moretto J.A."/>
            <person name="Berthold D.E."/>
            <person name="Lefler F.W."/>
            <person name="Huang I.-S."/>
            <person name="Laughinghouse H. IV."/>
        </authorList>
    </citation>
    <scope>NUCLEOTIDE SEQUENCE [LARGE SCALE GENOMIC DNA]</scope>
    <source>
        <strain evidence="3 4">BLCC-F46</strain>
    </source>
</reference>
<feature type="domain" description="NACHT N-terminal Helical" evidence="2">
    <location>
        <begin position="51"/>
        <end position="241"/>
    </location>
</feature>